<dbReference type="AlphaFoldDB" id="A0AAD5K346"/>
<dbReference type="GO" id="GO:0005506">
    <property type="term" value="F:iron ion binding"/>
    <property type="evidence" value="ECO:0007669"/>
    <property type="project" value="InterPro"/>
</dbReference>
<comment type="similarity">
    <text evidence="1">Belongs to the cytochrome P450 family.</text>
</comment>
<dbReference type="GO" id="GO:0004497">
    <property type="term" value="F:monooxygenase activity"/>
    <property type="evidence" value="ECO:0007669"/>
    <property type="project" value="InterPro"/>
</dbReference>
<reference evidence="6" key="1">
    <citation type="journal article" date="2022" name="IScience">
        <title>Evolution of zygomycete secretomes and the origins of terrestrial fungal ecologies.</title>
        <authorList>
            <person name="Chang Y."/>
            <person name="Wang Y."/>
            <person name="Mondo S."/>
            <person name="Ahrendt S."/>
            <person name="Andreopoulos W."/>
            <person name="Barry K."/>
            <person name="Beard J."/>
            <person name="Benny G.L."/>
            <person name="Blankenship S."/>
            <person name="Bonito G."/>
            <person name="Cuomo C."/>
            <person name="Desiro A."/>
            <person name="Gervers K.A."/>
            <person name="Hundley H."/>
            <person name="Kuo A."/>
            <person name="LaButti K."/>
            <person name="Lang B.F."/>
            <person name="Lipzen A."/>
            <person name="O'Donnell K."/>
            <person name="Pangilinan J."/>
            <person name="Reynolds N."/>
            <person name="Sandor L."/>
            <person name="Smith M.E."/>
            <person name="Tsang A."/>
            <person name="Grigoriev I.V."/>
            <person name="Stajich J.E."/>
            <person name="Spatafora J.W."/>
        </authorList>
    </citation>
    <scope>NUCLEOTIDE SEQUENCE</scope>
    <source>
        <strain evidence="6">RSA 2281</strain>
    </source>
</reference>
<dbReference type="GO" id="GO:0016705">
    <property type="term" value="F:oxidoreductase activity, acting on paired donors, with incorporation or reduction of molecular oxygen"/>
    <property type="evidence" value="ECO:0007669"/>
    <property type="project" value="InterPro"/>
</dbReference>
<gene>
    <name evidence="6" type="ORF">BDA99DRAFT_444118</name>
</gene>
<dbReference type="EMBL" id="JAIXMP010000029">
    <property type="protein sequence ID" value="KAI9251883.1"/>
    <property type="molecule type" value="Genomic_DNA"/>
</dbReference>
<dbReference type="InterPro" id="IPR002401">
    <property type="entry name" value="Cyt_P450_E_grp-I"/>
</dbReference>
<evidence type="ECO:0000313" key="6">
    <source>
        <dbReference type="EMBL" id="KAI9251883.1"/>
    </source>
</evidence>
<evidence type="ECO:0000313" key="7">
    <source>
        <dbReference type="Proteomes" id="UP001209540"/>
    </source>
</evidence>
<dbReference type="GO" id="GO:0020037">
    <property type="term" value="F:heme binding"/>
    <property type="evidence" value="ECO:0007669"/>
    <property type="project" value="InterPro"/>
</dbReference>
<protein>
    <submittedName>
        <fullName evidence="6">Cytochrome P450</fullName>
    </submittedName>
</protein>
<dbReference type="InterPro" id="IPR001128">
    <property type="entry name" value="Cyt_P450"/>
</dbReference>
<keyword evidence="3" id="KW-0560">Oxidoreductase</keyword>
<dbReference type="Pfam" id="PF00067">
    <property type="entry name" value="p450"/>
    <property type="match status" value="1"/>
</dbReference>
<keyword evidence="4" id="KW-0408">Iron</keyword>
<keyword evidence="5" id="KW-0812">Transmembrane</keyword>
<dbReference type="SUPFAM" id="SSF48264">
    <property type="entry name" value="Cytochrome P450"/>
    <property type="match status" value="1"/>
</dbReference>
<evidence type="ECO:0000256" key="1">
    <source>
        <dbReference type="ARBA" id="ARBA00010617"/>
    </source>
</evidence>
<reference evidence="6" key="2">
    <citation type="submission" date="2023-02" db="EMBL/GenBank/DDBJ databases">
        <authorList>
            <consortium name="DOE Joint Genome Institute"/>
            <person name="Mondo S.J."/>
            <person name="Chang Y."/>
            <person name="Wang Y."/>
            <person name="Ahrendt S."/>
            <person name="Andreopoulos W."/>
            <person name="Barry K."/>
            <person name="Beard J."/>
            <person name="Benny G.L."/>
            <person name="Blankenship S."/>
            <person name="Bonito G."/>
            <person name="Cuomo C."/>
            <person name="Desiro A."/>
            <person name="Gervers K.A."/>
            <person name="Hundley H."/>
            <person name="Kuo A."/>
            <person name="LaButti K."/>
            <person name="Lang B.F."/>
            <person name="Lipzen A."/>
            <person name="O'Donnell K."/>
            <person name="Pangilinan J."/>
            <person name="Reynolds N."/>
            <person name="Sandor L."/>
            <person name="Smith M.W."/>
            <person name="Tsang A."/>
            <person name="Grigoriev I.V."/>
            <person name="Stajich J.E."/>
            <person name="Spatafora J.W."/>
        </authorList>
    </citation>
    <scope>NUCLEOTIDE SEQUENCE</scope>
    <source>
        <strain evidence="6">RSA 2281</strain>
    </source>
</reference>
<dbReference type="Gene3D" id="1.10.630.10">
    <property type="entry name" value="Cytochrome P450"/>
    <property type="match status" value="1"/>
</dbReference>
<dbReference type="PRINTS" id="PR00463">
    <property type="entry name" value="EP450I"/>
</dbReference>
<evidence type="ECO:0000256" key="4">
    <source>
        <dbReference type="ARBA" id="ARBA00023004"/>
    </source>
</evidence>
<sequence>MNRQHIPISTAVTATALTVLGFLALKYNDRAIFAKRRDDVPFIKGLPLIGNLIHQIATIDVIYDDLVECFEKLDTLTMAQSTIGMPPQIQTIDPLNIEYVLRHNFSNYIKGPQMMDAMGDLFGHGIFVANGTQWQYHRKTASHIFNVATLRDHFTEVFLQELKEMSEHIFDNHLKTGEPIDFAHVMSKFTMESFARVAFGKKLNGLLDEKNAQFAISFDACQRLSFDRFVSPFTDLIEALKPIFSPGSITYKQHVKIINDFAYGIINERKEKLKQGFEFQDMLSRFMFAETPDGRLLNDAELRDTLLTFLAAGRDTTSVAIDWAIYCILNNPEVEKKLLQEIDQYLGNDDINDPQMLYEIIRKMTYTHAVFYETLRLYPSVPTNIRLVVKEDKLPSGTKLSVGDSVMWSLYAAGRSTKLWGPDAKEFDPARWIVGGELRRQNLATLEGILVIAYLLKHYTFTLVPDQDVTYALSLTLQMRYGMKLYVTKR</sequence>
<feature type="transmembrane region" description="Helical" evidence="5">
    <location>
        <begin position="6"/>
        <end position="27"/>
    </location>
</feature>
<proteinExistence type="inferred from homology"/>
<evidence type="ECO:0000256" key="5">
    <source>
        <dbReference type="SAM" id="Phobius"/>
    </source>
</evidence>
<accession>A0AAD5K346</accession>
<dbReference type="PRINTS" id="PR00385">
    <property type="entry name" value="P450"/>
</dbReference>
<name>A0AAD5K346_9FUNG</name>
<keyword evidence="5" id="KW-1133">Transmembrane helix</keyword>
<dbReference type="InterPro" id="IPR036396">
    <property type="entry name" value="Cyt_P450_sf"/>
</dbReference>
<keyword evidence="7" id="KW-1185">Reference proteome</keyword>
<evidence type="ECO:0000256" key="2">
    <source>
        <dbReference type="ARBA" id="ARBA00022723"/>
    </source>
</evidence>
<evidence type="ECO:0000256" key="3">
    <source>
        <dbReference type="ARBA" id="ARBA00023002"/>
    </source>
</evidence>
<dbReference type="Proteomes" id="UP001209540">
    <property type="component" value="Unassembled WGS sequence"/>
</dbReference>
<organism evidence="6 7">
    <name type="scientific">Phascolomyces articulosus</name>
    <dbReference type="NCBI Taxonomy" id="60185"/>
    <lineage>
        <taxon>Eukaryota</taxon>
        <taxon>Fungi</taxon>
        <taxon>Fungi incertae sedis</taxon>
        <taxon>Mucoromycota</taxon>
        <taxon>Mucoromycotina</taxon>
        <taxon>Mucoromycetes</taxon>
        <taxon>Mucorales</taxon>
        <taxon>Lichtheimiaceae</taxon>
        <taxon>Phascolomyces</taxon>
    </lineage>
</organism>
<keyword evidence="5" id="KW-0472">Membrane</keyword>
<keyword evidence="2" id="KW-0479">Metal-binding</keyword>
<comment type="caution">
    <text evidence="6">The sequence shown here is derived from an EMBL/GenBank/DDBJ whole genome shotgun (WGS) entry which is preliminary data.</text>
</comment>
<dbReference type="PANTHER" id="PTHR24296">
    <property type="entry name" value="CYTOCHROME P450"/>
    <property type="match status" value="1"/>
</dbReference>